<evidence type="ECO:0000256" key="3">
    <source>
        <dbReference type="SAM" id="SignalP"/>
    </source>
</evidence>
<dbReference type="InterPro" id="IPR001867">
    <property type="entry name" value="OmpR/PhoB-type_DNA-bd"/>
</dbReference>
<comment type="caution">
    <text evidence="5">The sequence shown here is derived from an EMBL/GenBank/DDBJ whole genome shotgun (WGS) entry which is preliminary data.</text>
</comment>
<dbReference type="OrthoDB" id="1025819at2"/>
<dbReference type="Pfam" id="PF00486">
    <property type="entry name" value="Trans_reg_C"/>
    <property type="match status" value="1"/>
</dbReference>
<evidence type="ECO:0000313" key="6">
    <source>
        <dbReference type="Proteomes" id="UP000029525"/>
    </source>
</evidence>
<feature type="transmembrane region" description="Helical" evidence="2">
    <location>
        <begin position="123"/>
        <end position="140"/>
    </location>
</feature>
<keyword evidence="1" id="KW-0238">DNA-binding</keyword>
<dbReference type="GO" id="GO:0003677">
    <property type="term" value="F:DNA binding"/>
    <property type="evidence" value="ECO:0007669"/>
    <property type="project" value="UniProtKB-KW"/>
</dbReference>
<feature type="chain" id="PRO_5001916246" evidence="3">
    <location>
        <begin position="25"/>
        <end position="244"/>
    </location>
</feature>
<keyword evidence="2" id="KW-0812">Transmembrane</keyword>
<protein>
    <submittedName>
        <fullName evidence="5">Transcriptional regulator</fullName>
    </submittedName>
</protein>
<keyword evidence="3" id="KW-0732">Signal</keyword>
<keyword evidence="2" id="KW-1133">Transmembrane helix</keyword>
<accession>A0A096AAG1</accession>
<gene>
    <name evidence="5" type="ORF">HMPREF0647_07955</name>
</gene>
<dbReference type="Proteomes" id="UP000029525">
    <property type="component" value="Unassembled WGS sequence"/>
</dbReference>
<feature type="signal peptide" evidence="3">
    <location>
        <begin position="1"/>
        <end position="24"/>
    </location>
</feature>
<dbReference type="RefSeq" id="WP_004338204.1">
    <property type="nucleotide sequence ID" value="NZ_JRNQ01000050.1"/>
</dbReference>
<keyword evidence="2" id="KW-0472">Membrane</keyword>
<dbReference type="AlphaFoldDB" id="A0A096AAG1"/>
<dbReference type="EMBL" id="JRNQ01000050">
    <property type="protein sequence ID" value="KGF44108.1"/>
    <property type="molecule type" value="Genomic_DNA"/>
</dbReference>
<proteinExistence type="predicted"/>
<organism evidence="5 6">
    <name type="scientific">Prevotella bivia DNF00320</name>
    <dbReference type="NCBI Taxonomy" id="1401068"/>
    <lineage>
        <taxon>Bacteria</taxon>
        <taxon>Pseudomonadati</taxon>
        <taxon>Bacteroidota</taxon>
        <taxon>Bacteroidia</taxon>
        <taxon>Bacteroidales</taxon>
        <taxon>Prevotellaceae</taxon>
        <taxon>Prevotella</taxon>
    </lineage>
</organism>
<dbReference type="SUPFAM" id="SSF46894">
    <property type="entry name" value="C-terminal effector domain of the bipartite response regulators"/>
    <property type="match status" value="1"/>
</dbReference>
<dbReference type="GO" id="GO:0000160">
    <property type="term" value="P:phosphorelay signal transduction system"/>
    <property type="evidence" value="ECO:0007669"/>
    <property type="project" value="InterPro"/>
</dbReference>
<evidence type="ECO:0000313" key="5">
    <source>
        <dbReference type="EMBL" id="KGF44108.1"/>
    </source>
</evidence>
<evidence type="ECO:0000256" key="1">
    <source>
        <dbReference type="ARBA" id="ARBA00023125"/>
    </source>
</evidence>
<dbReference type="InterPro" id="IPR016032">
    <property type="entry name" value="Sig_transdc_resp-reg_C-effctor"/>
</dbReference>
<name>A0A096AAG1_9BACT</name>
<dbReference type="GO" id="GO:0006355">
    <property type="term" value="P:regulation of DNA-templated transcription"/>
    <property type="evidence" value="ECO:0007669"/>
    <property type="project" value="InterPro"/>
</dbReference>
<dbReference type="Gene3D" id="1.10.10.10">
    <property type="entry name" value="Winged helix-like DNA-binding domain superfamily/Winged helix DNA-binding domain"/>
    <property type="match status" value="1"/>
</dbReference>
<evidence type="ECO:0000256" key="2">
    <source>
        <dbReference type="SAM" id="Phobius"/>
    </source>
</evidence>
<dbReference type="GeneID" id="78530635"/>
<dbReference type="InterPro" id="IPR036388">
    <property type="entry name" value="WH-like_DNA-bd_sf"/>
</dbReference>
<evidence type="ECO:0000259" key="4">
    <source>
        <dbReference type="Pfam" id="PF00486"/>
    </source>
</evidence>
<sequence length="244" mass="28187">MKSYHALIVFLLLALSASITSVHSYKVAKNIIITDMNQALEQTLAHKTVAWITPDTIQNYKQNLKIEALKNESFITYAQTATPQTLCSKPMIWKEQTAKPIAFQSYATCSFATIWKLSDQRSSAFFCLLLMLWTTAYAFWHRKQKNTQPIIGTLVYAKDKQCFIGIHHETIRFTPMQTELMQLFLSTPDLKLSKQTICDHLWHKKPDASDTLYTLVRRLRLTLQEHAKCTISSDNKGYYELKQL</sequence>
<reference evidence="5 6" key="1">
    <citation type="submission" date="2014-07" db="EMBL/GenBank/DDBJ databases">
        <authorList>
            <person name="McCorrison J."/>
            <person name="Sanka R."/>
            <person name="Torralba M."/>
            <person name="Gillis M."/>
            <person name="Haft D.H."/>
            <person name="Methe B."/>
            <person name="Sutton G."/>
            <person name="Nelson K.E."/>
        </authorList>
    </citation>
    <scope>NUCLEOTIDE SEQUENCE [LARGE SCALE GENOMIC DNA]</scope>
    <source>
        <strain evidence="5 6">DNF00320</strain>
    </source>
</reference>
<feature type="domain" description="OmpR/PhoB-type" evidence="4">
    <location>
        <begin position="169"/>
        <end position="238"/>
    </location>
</feature>